<evidence type="ECO:0000256" key="12">
    <source>
        <dbReference type="PIRSR" id="PIRSR001549-1"/>
    </source>
</evidence>
<feature type="binding site" evidence="12">
    <location>
        <position position="113"/>
    </location>
    <ligand>
        <name>L-histidine</name>
        <dbReference type="ChEBI" id="CHEBI:57595"/>
    </ligand>
</feature>
<dbReference type="PIRSF" id="PIRSF001549">
    <property type="entry name" value="His-tRNA_synth"/>
    <property type="match status" value="1"/>
</dbReference>
<dbReference type="InterPro" id="IPR004516">
    <property type="entry name" value="HisRS/HisZ"/>
</dbReference>
<feature type="binding site" evidence="12">
    <location>
        <position position="127"/>
    </location>
    <ligand>
        <name>L-histidine</name>
        <dbReference type="ChEBI" id="CHEBI:57595"/>
    </ligand>
</feature>
<keyword evidence="5 11" id="KW-0436">Ligase</keyword>
<dbReference type="GO" id="GO:0005737">
    <property type="term" value="C:cytoplasm"/>
    <property type="evidence" value="ECO:0007669"/>
    <property type="project" value="UniProtKB-SubCell"/>
</dbReference>
<comment type="similarity">
    <text evidence="2 11">Belongs to the class-II aminoacyl-tRNA synthetase family.</text>
</comment>
<organism evidence="14 15">
    <name type="scientific">Planococcus massiliensis</name>
    <dbReference type="NCBI Taxonomy" id="1499687"/>
    <lineage>
        <taxon>Bacteria</taxon>
        <taxon>Bacillati</taxon>
        <taxon>Bacillota</taxon>
        <taxon>Bacilli</taxon>
        <taxon>Bacillales</taxon>
        <taxon>Caryophanaceae</taxon>
        <taxon>Planococcus</taxon>
    </lineage>
</organism>
<dbReference type="SUPFAM" id="SSF55681">
    <property type="entry name" value="Class II aaRS and biotin synthetases"/>
    <property type="match status" value="1"/>
</dbReference>
<feature type="binding site" evidence="12">
    <location>
        <begin position="262"/>
        <end position="263"/>
    </location>
    <ligand>
        <name>L-histidine</name>
        <dbReference type="ChEBI" id="CHEBI:57595"/>
    </ligand>
</feature>
<dbReference type="InterPro" id="IPR045864">
    <property type="entry name" value="aa-tRNA-synth_II/BPL/LPL"/>
</dbReference>
<comment type="subcellular location">
    <subcellularLocation>
        <location evidence="1 11">Cytoplasm</location>
    </subcellularLocation>
</comment>
<feature type="binding site" evidence="12">
    <location>
        <begin position="81"/>
        <end position="83"/>
    </location>
    <ligand>
        <name>L-histidine</name>
        <dbReference type="ChEBI" id="CHEBI:57595"/>
    </ligand>
</feature>
<name>A0A098EL75_9BACL</name>
<evidence type="ECO:0000259" key="13">
    <source>
        <dbReference type="PROSITE" id="PS50862"/>
    </source>
</evidence>
<evidence type="ECO:0000256" key="11">
    <source>
        <dbReference type="HAMAP-Rule" id="MF_00127"/>
    </source>
</evidence>
<dbReference type="GO" id="GO:0004821">
    <property type="term" value="F:histidine-tRNA ligase activity"/>
    <property type="evidence" value="ECO:0007669"/>
    <property type="project" value="UniProtKB-UniRule"/>
</dbReference>
<evidence type="ECO:0000256" key="8">
    <source>
        <dbReference type="ARBA" id="ARBA00022917"/>
    </source>
</evidence>
<dbReference type="EC" id="6.1.1.21" evidence="11"/>
<evidence type="ECO:0000256" key="9">
    <source>
        <dbReference type="ARBA" id="ARBA00023146"/>
    </source>
</evidence>
<keyword evidence="6 11" id="KW-0547">Nucleotide-binding</keyword>
<keyword evidence="8 11" id="KW-0648">Protein biosynthesis</keyword>
<dbReference type="CDD" id="cd00773">
    <property type="entry name" value="HisRS-like_core"/>
    <property type="match status" value="1"/>
</dbReference>
<sequence length="426" mass="48055">MSIQAPRGTYDILPGQSEKWQEIEQKINELCRLYQYKEIRTPVFEHTELFQRGVGDTTDIVQKEMYTFQDRGNRSLTLRPEGTASVVRSFVENKLFGLPDQPVKLFYTGPMFRYERPQAGRMRQFVQFGVEAIGSKDPAIDAEVISLAMELYRSVGLKRLRLVINSLGDTESRLAHKEALVAHFAPRIDEFCSDCQTRLEKNPLRILDCKVDRDHPLMATAPSLADYLNEESQAYFDDVKMYLEELDIDYVVDPNLVRGLDYYNHTAFEIMSDAEGFGAITTLCGGGRYNGLVEDLGGPESPGIGFAMSIERLLLALEMEKVEIGKSQNLEVYVIAMDESAKKQAFSLLKDFRANGISADMDYTGRKLKAQMKSADRKGASYVIVIGETEMASGKAGLKEMATGEQQELLFSEMAETIKNRKTLEE</sequence>
<feature type="domain" description="Aminoacyl-transfer RNA synthetases class-II family profile" evidence="13">
    <location>
        <begin position="1"/>
        <end position="317"/>
    </location>
</feature>
<dbReference type="GO" id="GO:0016740">
    <property type="term" value="F:transferase activity"/>
    <property type="evidence" value="ECO:0007669"/>
    <property type="project" value="UniProtKB-ARBA"/>
</dbReference>
<keyword evidence="7 11" id="KW-0067">ATP-binding</keyword>
<dbReference type="GO" id="GO:0005524">
    <property type="term" value="F:ATP binding"/>
    <property type="evidence" value="ECO:0007669"/>
    <property type="project" value="UniProtKB-UniRule"/>
</dbReference>
<keyword evidence="15" id="KW-1185">Reference proteome</keyword>
<dbReference type="GO" id="GO:0140096">
    <property type="term" value="F:catalytic activity, acting on a protein"/>
    <property type="evidence" value="ECO:0007669"/>
    <property type="project" value="UniProtKB-ARBA"/>
</dbReference>
<proteinExistence type="inferred from homology"/>
<protein>
    <recommendedName>
        <fullName evidence="11">Histidine--tRNA ligase</fullName>
        <ecNumber evidence="11">6.1.1.21</ecNumber>
    </recommendedName>
    <alternativeName>
        <fullName evidence="11">Histidyl-tRNA synthetase</fullName>
        <shortName evidence="11">HisRS</shortName>
    </alternativeName>
</protein>
<evidence type="ECO:0000256" key="10">
    <source>
        <dbReference type="ARBA" id="ARBA00047639"/>
    </source>
</evidence>
<comment type="subunit">
    <text evidence="3 11">Homodimer.</text>
</comment>
<dbReference type="HAMAP" id="MF_00127">
    <property type="entry name" value="His_tRNA_synth"/>
    <property type="match status" value="1"/>
</dbReference>
<dbReference type="OrthoDB" id="9800814at2"/>
<dbReference type="PROSITE" id="PS50862">
    <property type="entry name" value="AA_TRNA_LIGASE_II"/>
    <property type="match status" value="1"/>
</dbReference>
<evidence type="ECO:0000256" key="2">
    <source>
        <dbReference type="ARBA" id="ARBA00008226"/>
    </source>
</evidence>
<dbReference type="FunFam" id="3.30.930.10:FF:000005">
    <property type="entry name" value="Histidine--tRNA ligase"/>
    <property type="match status" value="1"/>
</dbReference>
<comment type="catalytic activity">
    <reaction evidence="10 11">
        <text>tRNA(His) + L-histidine + ATP = L-histidyl-tRNA(His) + AMP + diphosphate + H(+)</text>
        <dbReference type="Rhea" id="RHEA:17313"/>
        <dbReference type="Rhea" id="RHEA-COMP:9665"/>
        <dbReference type="Rhea" id="RHEA-COMP:9689"/>
        <dbReference type="ChEBI" id="CHEBI:15378"/>
        <dbReference type="ChEBI" id="CHEBI:30616"/>
        <dbReference type="ChEBI" id="CHEBI:33019"/>
        <dbReference type="ChEBI" id="CHEBI:57595"/>
        <dbReference type="ChEBI" id="CHEBI:78442"/>
        <dbReference type="ChEBI" id="CHEBI:78527"/>
        <dbReference type="ChEBI" id="CHEBI:456215"/>
        <dbReference type="EC" id="6.1.1.21"/>
    </reaction>
</comment>
<dbReference type="Gene3D" id="3.30.930.10">
    <property type="entry name" value="Bira Bifunctional Protein, Domain 2"/>
    <property type="match status" value="1"/>
</dbReference>
<dbReference type="EMBL" id="CCXS01000001">
    <property type="protein sequence ID" value="CEG23048.1"/>
    <property type="molecule type" value="Genomic_DNA"/>
</dbReference>
<keyword evidence="9 11" id="KW-0030">Aminoacyl-tRNA synthetase</keyword>
<dbReference type="InterPro" id="IPR041715">
    <property type="entry name" value="HisRS-like_core"/>
</dbReference>
<dbReference type="GO" id="GO:0006427">
    <property type="term" value="P:histidyl-tRNA aminoacylation"/>
    <property type="evidence" value="ECO:0007669"/>
    <property type="project" value="UniProtKB-UniRule"/>
</dbReference>
<dbReference type="InterPro" id="IPR036621">
    <property type="entry name" value="Anticodon-bd_dom_sf"/>
</dbReference>
<reference evidence="14 15" key="1">
    <citation type="submission" date="2014-09" db="EMBL/GenBank/DDBJ databases">
        <authorList>
            <person name="Urmite Genomes Urmite Genomes"/>
        </authorList>
    </citation>
    <scope>NUCLEOTIDE SEQUENCE [LARGE SCALE GENOMIC DNA]</scope>
    <source>
        <strain evidence="14 15">ES2</strain>
    </source>
</reference>
<dbReference type="SUPFAM" id="SSF52954">
    <property type="entry name" value="Class II aaRS ABD-related"/>
    <property type="match status" value="1"/>
</dbReference>
<accession>A0A098EL75</accession>
<evidence type="ECO:0000256" key="7">
    <source>
        <dbReference type="ARBA" id="ARBA00022840"/>
    </source>
</evidence>
<evidence type="ECO:0000256" key="4">
    <source>
        <dbReference type="ARBA" id="ARBA00022490"/>
    </source>
</evidence>
<dbReference type="PANTHER" id="PTHR43707:SF1">
    <property type="entry name" value="HISTIDINE--TRNA LIGASE, MITOCHONDRIAL-RELATED"/>
    <property type="match status" value="1"/>
</dbReference>
<evidence type="ECO:0000256" key="5">
    <source>
        <dbReference type="ARBA" id="ARBA00022598"/>
    </source>
</evidence>
<dbReference type="InterPro" id="IPR006195">
    <property type="entry name" value="aa-tRNA-synth_II"/>
</dbReference>
<dbReference type="Proteomes" id="UP000043699">
    <property type="component" value="Unassembled WGS sequence"/>
</dbReference>
<dbReference type="AlphaFoldDB" id="A0A098EL75"/>
<dbReference type="InterPro" id="IPR015807">
    <property type="entry name" value="His-tRNA-ligase"/>
</dbReference>
<dbReference type="Pfam" id="PF13393">
    <property type="entry name" value="tRNA-synt_His"/>
    <property type="match status" value="1"/>
</dbReference>
<evidence type="ECO:0000256" key="3">
    <source>
        <dbReference type="ARBA" id="ARBA00011738"/>
    </source>
</evidence>
<dbReference type="STRING" id="1499687.BN1080_01989"/>
<dbReference type="InterPro" id="IPR004154">
    <property type="entry name" value="Anticodon-bd"/>
</dbReference>
<dbReference type="PANTHER" id="PTHR43707">
    <property type="entry name" value="HISTIDYL-TRNA SYNTHETASE"/>
    <property type="match status" value="1"/>
</dbReference>
<dbReference type="InterPro" id="IPR033656">
    <property type="entry name" value="HisRS_anticodon"/>
</dbReference>
<dbReference type="NCBIfam" id="TIGR00442">
    <property type="entry name" value="hisS"/>
    <property type="match status" value="1"/>
</dbReference>
<feature type="binding site" evidence="12">
    <location>
        <position position="131"/>
    </location>
    <ligand>
        <name>L-histidine</name>
        <dbReference type="ChEBI" id="CHEBI:57595"/>
    </ligand>
</feature>
<gene>
    <name evidence="11 14" type="primary">hisS</name>
    <name evidence="14" type="ORF">BN1080_01989</name>
</gene>
<dbReference type="CDD" id="cd00859">
    <property type="entry name" value="HisRS_anticodon"/>
    <property type="match status" value="1"/>
</dbReference>
<evidence type="ECO:0000256" key="6">
    <source>
        <dbReference type="ARBA" id="ARBA00022741"/>
    </source>
</evidence>
<dbReference type="Pfam" id="PF03129">
    <property type="entry name" value="HGTP_anticodon"/>
    <property type="match status" value="1"/>
</dbReference>
<evidence type="ECO:0000313" key="15">
    <source>
        <dbReference type="Proteomes" id="UP000043699"/>
    </source>
</evidence>
<dbReference type="RefSeq" id="WP_052651842.1">
    <property type="nucleotide sequence ID" value="NZ_CCXS01000001.1"/>
</dbReference>
<keyword evidence="4 11" id="KW-0963">Cytoplasm</keyword>
<evidence type="ECO:0000256" key="1">
    <source>
        <dbReference type="ARBA" id="ARBA00004496"/>
    </source>
</evidence>
<dbReference type="Gene3D" id="3.40.50.800">
    <property type="entry name" value="Anticodon-binding domain"/>
    <property type="match status" value="1"/>
</dbReference>
<feature type="binding site" evidence="12">
    <location>
        <position position="258"/>
    </location>
    <ligand>
        <name>L-histidine</name>
        <dbReference type="ChEBI" id="CHEBI:57595"/>
    </ligand>
</feature>
<evidence type="ECO:0000313" key="14">
    <source>
        <dbReference type="EMBL" id="CEG23048.1"/>
    </source>
</evidence>